<dbReference type="InterPro" id="IPR041437">
    <property type="entry name" value="GH115_C"/>
</dbReference>
<evidence type="ECO:0000313" key="2">
    <source>
        <dbReference type="EMBL" id="KAG5636008.1"/>
    </source>
</evidence>
<protein>
    <recommendedName>
        <fullName evidence="1">Gylcosyl hydrolase 115 C-terminal domain-containing protein</fullName>
    </recommendedName>
</protein>
<evidence type="ECO:0000313" key="3">
    <source>
        <dbReference type="Proteomes" id="UP000717328"/>
    </source>
</evidence>
<accession>A0A9P7FPX9</accession>
<reference evidence="2" key="2">
    <citation type="submission" date="2021-10" db="EMBL/GenBank/DDBJ databases">
        <title>Phylogenomics reveals ancestral predisposition of the termite-cultivated fungus Termitomyces towards a domesticated lifestyle.</title>
        <authorList>
            <person name="Auxier B."/>
            <person name="Grum-Grzhimaylo A."/>
            <person name="Cardenas M.E."/>
            <person name="Lodge J.D."/>
            <person name="Laessoe T."/>
            <person name="Pedersen O."/>
            <person name="Smith M.E."/>
            <person name="Kuyper T.W."/>
            <person name="Franco-Molano E.A."/>
            <person name="Baroni T.J."/>
            <person name="Aanen D.K."/>
        </authorList>
    </citation>
    <scope>NUCLEOTIDE SEQUENCE</scope>
    <source>
        <strain evidence="2">D49</strain>
    </source>
</reference>
<keyword evidence="3" id="KW-1185">Reference proteome</keyword>
<dbReference type="AlphaFoldDB" id="A0A9P7FPX9"/>
<reference evidence="2" key="1">
    <citation type="submission" date="2021-02" db="EMBL/GenBank/DDBJ databases">
        <authorList>
            <person name="Nieuwenhuis M."/>
            <person name="Van De Peppel L.J.J."/>
        </authorList>
    </citation>
    <scope>NUCLEOTIDE SEQUENCE</scope>
    <source>
        <strain evidence="2">D49</strain>
    </source>
</reference>
<name>A0A9P7FPX9_9AGAR</name>
<dbReference type="EMBL" id="JABCKI010005988">
    <property type="protein sequence ID" value="KAG5636008.1"/>
    <property type="molecule type" value="Genomic_DNA"/>
</dbReference>
<dbReference type="PANTHER" id="PTHR37842">
    <property type="match status" value="1"/>
</dbReference>
<dbReference type="Proteomes" id="UP000717328">
    <property type="component" value="Unassembled WGS sequence"/>
</dbReference>
<dbReference type="PANTHER" id="PTHR37842:SF2">
    <property type="entry name" value="GYLCOSYL HYDROLASE 115 C-TERMINAL DOMAIN-CONTAINING PROTEIN"/>
    <property type="match status" value="1"/>
</dbReference>
<dbReference type="Pfam" id="PF17829">
    <property type="entry name" value="GH115_C"/>
    <property type="match status" value="1"/>
</dbReference>
<organism evidence="2 3">
    <name type="scientific">Sphagnurus paluster</name>
    <dbReference type="NCBI Taxonomy" id="117069"/>
    <lineage>
        <taxon>Eukaryota</taxon>
        <taxon>Fungi</taxon>
        <taxon>Dikarya</taxon>
        <taxon>Basidiomycota</taxon>
        <taxon>Agaricomycotina</taxon>
        <taxon>Agaricomycetes</taxon>
        <taxon>Agaricomycetidae</taxon>
        <taxon>Agaricales</taxon>
        <taxon>Tricholomatineae</taxon>
        <taxon>Lyophyllaceae</taxon>
        <taxon>Sphagnurus</taxon>
    </lineage>
</organism>
<dbReference type="Gene3D" id="2.60.120.1620">
    <property type="match status" value="1"/>
</dbReference>
<proteinExistence type="predicted"/>
<evidence type="ECO:0000259" key="1">
    <source>
        <dbReference type="Pfam" id="PF17829"/>
    </source>
</evidence>
<sequence>MPRPGDNPNQCAQGYNCPPPSVSLDPYSPFGNRFIDVGAGGPAAFTFTATSSVPWISISPASGSISPSTPEQRVFVSVKDWSQLKDGANTATIKFTATAVAQPRLSVDVVFTATKRTLPNNFKGFVEGSGVISIEAAHATRNTPVNGVSWKELPGYGRTLSGMSTFPRLGNNDVGFAPGSGPSLTLPNGGGITITIYVAPSWNAGEKNRPLSFAVQLDGGAPKTQQFFPQPKPGGLPGAWGGADGFVANAIISVVTTFAGITPGAHTLKVCAIIPNSLINQSDSEDITM</sequence>
<dbReference type="OrthoDB" id="4849794at2759"/>
<comment type="caution">
    <text evidence="2">The sequence shown here is derived from an EMBL/GenBank/DDBJ whole genome shotgun (WGS) entry which is preliminary data.</text>
</comment>
<gene>
    <name evidence="2" type="ORF">H0H81_009388</name>
</gene>
<feature type="domain" description="Gylcosyl hydrolase 115 C-terminal" evidence="1">
    <location>
        <begin position="124"/>
        <end position="278"/>
    </location>
</feature>